<evidence type="ECO:0000256" key="1">
    <source>
        <dbReference type="SAM" id="MobiDB-lite"/>
    </source>
</evidence>
<proteinExistence type="predicted"/>
<feature type="compositionally biased region" description="Basic and acidic residues" evidence="1">
    <location>
        <begin position="103"/>
        <end position="115"/>
    </location>
</feature>
<comment type="caution">
    <text evidence="2">The sequence shown here is derived from an EMBL/GenBank/DDBJ whole genome shotgun (WGS) entry which is preliminary data.</text>
</comment>
<gene>
    <name evidence="2" type="ORF">H4Q32_011571</name>
</gene>
<protein>
    <submittedName>
        <fullName evidence="2">Autophagy-related protein 13</fullName>
    </submittedName>
</protein>
<sequence>MDHPAFRLLLLEQGNCSLEDHTKDFVFLAPMTHYPDNSLCSAQPNITPTRGARAHRGRRARAECDRAITTGSDSTRGITAEPELIESDQVREPATEPATVDVPDGREGAEDSTAH</sequence>
<feature type="region of interest" description="Disordered" evidence="1">
    <location>
        <begin position="48"/>
        <end position="115"/>
    </location>
</feature>
<accession>A0ABQ8LVX0</accession>
<name>A0ABQ8LVX0_LABRO</name>
<evidence type="ECO:0000313" key="3">
    <source>
        <dbReference type="Proteomes" id="UP000830375"/>
    </source>
</evidence>
<evidence type="ECO:0000313" key="2">
    <source>
        <dbReference type="EMBL" id="KAI2654782.1"/>
    </source>
</evidence>
<dbReference type="Proteomes" id="UP000830375">
    <property type="component" value="Unassembled WGS sequence"/>
</dbReference>
<dbReference type="EMBL" id="JACTAM010000017">
    <property type="protein sequence ID" value="KAI2654782.1"/>
    <property type="molecule type" value="Genomic_DNA"/>
</dbReference>
<keyword evidence="3" id="KW-1185">Reference proteome</keyword>
<organism evidence="2 3">
    <name type="scientific">Labeo rohita</name>
    <name type="common">Indian major carp</name>
    <name type="synonym">Cyprinus rohita</name>
    <dbReference type="NCBI Taxonomy" id="84645"/>
    <lineage>
        <taxon>Eukaryota</taxon>
        <taxon>Metazoa</taxon>
        <taxon>Chordata</taxon>
        <taxon>Craniata</taxon>
        <taxon>Vertebrata</taxon>
        <taxon>Euteleostomi</taxon>
        <taxon>Actinopterygii</taxon>
        <taxon>Neopterygii</taxon>
        <taxon>Teleostei</taxon>
        <taxon>Ostariophysi</taxon>
        <taxon>Cypriniformes</taxon>
        <taxon>Cyprinidae</taxon>
        <taxon>Labeoninae</taxon>
        <taxon>Labeonini</taxon>
        <taxon>Labeo</taxon>
    </lineage>
</organism>
<reference evidence="2 3" key="1">
    <citation type="submission" date="2022-01" db="EMBL/GenBank/DDBJ databases">
        <title>A high-quality chromosome-level genome assembly of rohu carp, Labeo rohita.</title>
        <authorList>
            <person name="Arick M.A. II"/>
            <person name="Hsu C.-Y."/>
            <person name="Magbanua Z."/>
            <person name="Pechanova O."/>
            <person name="Grover C."/>
            <person name="Miller E."/>
            <person name="Thrash A."/>
            <person name="Ezzel L."/>
            <person name="Alam S."/>
            <person name="Benzie J."/>
            <person name="Hamilton M."/>
            <person name="Karsi A."/>
            <person name="Lawrence M.L."/>
            <person name="Peterson D.G."/>
        </authorList>
    </citation>
    <scope>NUCLEOTIDE SEQUENCE [LARGE SCALE GENOMIC DNA]</scope>
    <source>
        <strain evidence="3">BAU-BD-2019</strain>
        <tissue evidence="2">Blood</tissue>
    </source>
</reference>